<keyword evidence="5 6" id="KW-0472">Membrane</keyword>
<proteinExistence type="predicted"/>
<evidence type="ECO:0000256" key="5">
    <source>
        <dbReference type="ARBA" id="ARBA00023136"/>
    </source>
</evidence>
<organism evidence="8 9">
    <name type="scientific">Salsuginibacillus halophilus</name>
    <dbReference type="NCBI Taxonomy" id="517424"/>
    <lineage>
        <taxon>Bacteria</taxon>
        <taxon>Bacillati</taxon>
        <taxon>Bacillota</taxon>
        <taxon>Bacilli</taxon>
        <taxon>Bacillales</taxon>
        <taxon>Bacillaceae</taxon>
        <taxon>Salsuginibacillus</taxon>
    </lineage>
</organism>
<dbReference type="GO" id="GO:0005886">
    <property type="term" value="C:plasma membrane"/>
    <property type="evidence" value="ECO:0007669"/>
    <property type="project" value="UniProtKB-SubCell"/>
</dbReference>
<keyword evidence="9" id="KW-1185">Reference proteome</keyword>
<feature type="transmembrane region" description="Helical" evidence="6">
    <location>
        <begin position="12"/>
        <end position="31"/>
    </location>
</feature>
<accession>A0A2P8HG53</accession>
<dbReference type="Proteomes" id="UP000242310">
    <property type="component" value="Unassembled WGS sequence"/>
</dbReference>
<protein>
    <submittedName>
        <fullName evidence="8">Phospholipase D-like protein</fullName>
    </submittedName>
</protein>
<dbReference type="InterPro" id="IPR027379">
    <property type="entry name" value="CLS_N"/>
</dbReference>
<evidence type="ECO:0000256" key="6">
    <source>
        <dbReference type="SAM" id="Phobius"/>
    </source>
</evidence>
<feature type="transmembrane region" description="Helical" evidence="6">
    <location>
        <begin position="43"/>
        <end position="62"/>
    </location>
</feature>
<evidence type="ECO:0000256" key="4">
    <source>
        <dbReference type="ARBA" id="ARBA00022989"/>
    </source>
</evidence>
<sequence>MLEIFDGANWSVIAPVMLASLMLFLLAFIDLIRQPQPNGTKVIWGIVIVFVHILGPVLYFLFGRGKKKEKTG</sequence>
<evidence type="ECO:0000313" key="8">
    <source>
        <dbReference type="EMBL" id="PSL45201.1"/>
    </source>
</evidence>
<dbReference type="Pfam" id="PF13396">
    <property type="entry name" value="PLDc_N"/>
    <property type="match status" value="1"/>
</dbReference>
<reference evidence="8 9" key="1">
    <citation type="submission" date="2018-03" db="EMBL/GenBank/DDBJ databases">
        <title>Genomic Encyclopedia of Type Strains, Phase III (KMG-III): the genomes of soil and plant-associated and newly described type strains.</title>
        <authorList>
            <person name="Whitman W."/>
        </authorList>
    </citation>
    <scope>NUCLEOTIDE SEQUENCE [LARGE SCALE GENOMIC DNA]</scope>
    <source>
        <strain evidence="8 9">CGMCC 1.07653</strain>
    </source>
</reference>
<comment type="caution">
    <text evidence="8">The sequence shown here is derived from an EMBL/GenBank/DDBJ whole genome shotgun (WGS) entry which is preliminary data.</text>
</comment>
<dbReference type="OrthoDB" id="3243324at2"/>
<keyword evidence="4 6" id="KW-1133">Transmembrane helix</keyword>
<keyword evidence="3 6" id="KW-0812">Transmembrane</keyword>
<evidence type="ECO:0000313" key="9">
    <source>
        <dbReference type="Proteomes" id="UP000242310"/>
    </source>
</evidence>
<comment type="subcellular location">
    <subcellularLocation>
        <location evidence="1">Cell membrane</location>
        <topology evidence="1">Multi-pass membrane protein</topology>
    </subcellularLocation>
</comment>
<evidence type="ECO:0000256" key="1">
    <source>
        <dbReference type="ARBA" id="ARBA00004651"/>
    </source>
</evidence>
<evidence type="ECO:0000256" key="3">
    <source>
        <dbReference type="ARBA" id="ARBA00022692"/>
    </source>
</evidence>
<evidence type="ECO:0000259" key="7">
    <source>
        <dbReference type="Pfam" id="PF13396"/>
    </source>
</evidence>
<evidence type="ECO:0000256" key="2">
    <source>
        <dbReference type="ARBA" id="ARBA00022475"/>
    </source>
</evidence>
<feature type="domain" description="Cardiolipin synthase N-terminal" evidence="7">
    <location>
        <begin position="23"/>
        <end position="64"/>
    </location>
</feature>
<dbReference type="EMBL" id="PYAV01000007">
    <property type="protein sequence ID" value="PSL45201.1"/>
    <property type="molecule type" value="Genomic_DNA"/>
</dbReference>
<dbReference type="RefSeq" id="WP_106588845.1">
    <property type="nucleotide sequence ID" value="NZ_PYAV01000007.1"/>
</dbReference>
<gene>
    <name evidence="8" type="ORF">B0H94_107206</name>
</gene>
<name>A0A2P8HG53_9BACI</name>
<keyword evidence="2" id="KW-1003">Cell membrane</keyword>
<dbReference type="AlphaFoldDB" id="A0A2P8HG53"/>